<gene>
    <name evidence="1" type="ORF">CCV52592_1357</name>
</gene>
<name>A7GX55_CAMC5</name>
<accession>A7GX55</accession>
<evidence type="ECO:0000313" key="1">
    <source>
        <dbReference type="EMBL" id="EAT99550.1"/>
    </source>
</evidence>
<evidence type="ECO:0000313" key="2">
    <source>
        <dbReference type="Proteomes" id="UP000006380"/>
    </source>
</evidence>
<dbReference type="AlphaFoldDB" id="A7GX55"/>
<keyword evidence="2" id="KW-1185">Reference proteome</keyword>
<dbReference type="HOGENOM" id="CLU_1451928_0_0_7"/>
<dbReference type="EMBL" id="CP000767">
    <property type="protein sequence ID" value="EAT99550.1"/>
    <property type="molecule type" value="Genomic_DNA"/>
</dbReference>
<proteinExistence type="predicted"/>
<dbReference type="KEGG" id="ccv:CCV52592_1357"/>
<protein>
    <submittedName>
        <fullName evidence="1">Uncharacterized protein</fullName>
    </submittedName>
</protein>
<organism evidence="1 2">
    <name type="scientific">Campylobacter curvus (strain 525.92)</name>
    <dbReference type="NCBI Taxonomy" id="360105"/>
    <lineage>
        <taxon>Bacteria</taxon>
        <taxon>Pseudomonadati</taxon>
        <taxon>Campylobacterota</taxon>
        <taxon>Epsilonproteobacteria</taxon>
        <taxon>Campylobacterales</taxon>
        <taxon>Campylobacteraceae</taxon>
        <taxon>Campylobacter</taxon>
    </lineage>
</organism>
<dbReference type="Proteomes" id="UP000006380">
    <property type="component" value="Chromosome"/>
</dbReference>
<reference evidence="1" key="1">
    <citation type="submission" date="2016-07" db="EMBL/GenBank/DDBJ databases">
        <title>Comparative genomics of the Campylobacter concisus group.</title>
        <authorList>
            <person name="Miller W.G."/>
            <person name="Yee E."/>
            <person name="Chapman M.H."/>
            <person name="Huynh S."/>
            <person name="Bono J.L."/>
            <person name="On S.L.W."/>
            <person name="StLeger J."/>
            <person name="Foster G."/>
            <person name="Parker C.T."/>
        </authorList>
    </citation>
    <scope>NUCLEOTIDE SEQUENCE</scope>
    <source>
        <strain evidence="1">525.92</strain>
    </source>
</reference>
<dbReference type="STRING" id="360105.CCV52592_1357"/>
<dbReference type="OrthoDB" id="5362417at2"/>
<sequence>MLGDENLKECFSNLDTRLASQKEIENFMLNLLQNYVFVVSGKEFVFAEIEAYFTRSDKNTFKRVSQAGEIFFHNFGFDISFESSLESSGGILVRSLEELKNAKFITGPRKCMSEILNLKTQSLNFSLRCAANIQKAAGFTERIRKHSQTEPPNEPRRLISAALEKYLLKDSKEAREYKKSLSRYLA</sequence>
<dbReference type="RefSeq" id="WP_011991984.1">
    <property type="nucleotide sequence ID" value="NC_009715.2"/>
</dbReference>